<sequence length="240" mass="27389">MEGNPGTFRAPLAGTEVTVSEFLKNTKTLLRIVLIFYNFIMFSAQVSIAHDSRDHCVFFEQSKCNFHMLVSTLGLFTSVFFLVVDWQFVKISSAQKRKLLTQCELVINAAVGFFTFVAFCSSISGFHSFPADEIPEVEFVLESSAKAILSFTFFSIPAWAWITFISFRNYQKGFYYLYDRVEEGVLSAFADPNDAQEATPYESIPNAHQLNLNWDEQSFRPVPFSDEFNKSTPNQPKNTY</sequence>
<feature type="transmembrane region" description="Helical" evidence="7">
    <location>
        <begin position="147"/>
        <end position="167"/>
    </location>
</feature>
<name>A0ABN7RQV2_OIKDI</name>
<evidence type="ECO:0000256" key="4">
    <source>
        <dbReference type="ARBA" id="ARBA00022989"/>
    </source>
</evidence>
<keyword evidence="3 6" id="KW-0812">Transmembrane</keyword>
<evidence type="ECO:0000256" key="3">
    <source>
        <dbReference type="ARBA" id="ARBA00022692"/>
    </source>
</evidence>
<evidence type="ECO:0000313" key="10">
    <source>
        <dbReference type="Proteomes" id="UP001158576"/>
    </source>
</evidence>
<comment type="subcellular location">
    <subcellularLocation>
        <location evidence="1">Membrane</location>
        <topology evidence="1">Multi-pass membrane protein</topology>
    </subcellularLocation>
</comment>
<evidence type="ECO:0000256" key="6">
    <source>
        <dbReference type="PROSITE-ProRule" id="PRU00581"/>
    </source>
</evidence>
<evidence type="ECO:0000256" key="1">
    <source>
        <dbReference type="ARBA" id="ARBA00004141"/>
    </source>
</evidence>
<dbReference type="PANTHER" id="PTHR10838:SF22">
    <property type="entry name" value="SYNAPTOGYRIN-4"/>
    <property type="match status" value="1"/>
</dbReference>
<feature type="transmembrane region" description="Helical" evidence="7">
    <location>
        <begin position="105"/>
        <end position="127"/>
    </location>
</feature>
<dbReference type="EMBL" id="OU015568">
    <property type="protein sequence ID" value="CAG5083699.1"/>
    <property type="molecule type" value="Genomic_DNA"/>
</dbReference>
<evidence type="ECO:0000256" key="2">
    <source>
        <dbReference type="ARBA" id="ARBA00010252"/>
    </source>
</evidence>
<organism evidence="9 10">
    <name type="scientific">Oikopleura dioica</name>
    <name type="common">Tunicate</name>
    <dbReference type="NCBI Taxonomy" id="34765"/>
    <lineage>
        <taxon>Eukaryota</taxon>
        <taxon>Metazoa</taxon>
        <taxon>Chordata</taxon>
        <taxon>Tunicata</taxon>
        <taxon>Appendicularia</taxon>
        <taxon>Copelata</taxon>
        <taxon>Oikopleuridae</taxon>
        <taxon>Oikopleura</taxon>
    </lineage>
</organism>
<evidence type="ECO:0000313" key="9">
    <source>
        <dbReference type="EMBL" id="CAG5083699.1"/>
    </source>
</evidence>
<keyword evidence="4 7" id="KW-1133">Transmembrane helix</keyword>
<dbReference type="InterPro" id="IPR008253">
    <property type="entry name" value="Marvel"/>
</dbReference>
<evidence type="ECO:0000259" key="8">
    <source>
        <dbReference type="PROSITE" id="PS51225"/>
    </source>
</evidence>
<feature type="transmembrane region" description="Helical" evidence="7">
    <location>
        <begin position="66"/>
        <end position="84"/>
    </location>
</feature>
<dbReference type="PANTHER" id="PTHR10838">
    <property type="entry name" value="SYNAPTOGYRIN"/>
    <property type="match status" value="1"/>
</dbReference>
<feature type="domain" description="MARVEL" evidence="8">
    <location>
        <begin position="22"/>
        <end position="171"/>
    </location>
</feature>
<accession>A0ABN7RQV2</accession>
<evidence type="ECO:0000256" key="7">
    <source>
        <dbReference type="SAM" id="Phobius"/>
    </source>
</evidence>
<protein>
    <submittedName>
        <fullName evidence="9">Oidioi.mRNA.OKI2018_I69.PAR.g10439.t1.cds</fullName>
    </submittedName>
</protein>
<evidence type="ECO:0000256" key="5">
    <source>
        <dbReference type="ARBA" id="ARBA00023136"/>
    </source>
</evidence>
<keyword evidence="5 6" id="KW-0472">Membrane</keyword>
<reference evidence="9 10" key="1">
    <citation type="submission" date="2021-04" db="EMBL/GenBank/DDBJ databases">
        <authorList>
            <person name="Bliznina A."/>
        </authorList>
    </citation>
    <scope>NUCLEOTIDE SEQUENCE [LARGE SCALE GENOMIC DNA]</scope>
</reference>
<dbReference type="Proteomes" id="UP001158576">
    <property type="component" value="Chromosome PAR"/>
</dbReference>
<feature type="transmembrane region" description="Helical" evidence="7">
    <location>
        <begin position="28"/>
        <end position="46"/>
    </location>
</feature>
<comment type="similarity">
    <text evidence="2">Belongs to the synaptogyrin family.</text>
</comment>
<keyword evidence="10" id="KW-1185">Reference proteome</keyword>
<proteinExistence type="inferred from homology"/>
<dbReference type="PROSITE" id="PS51225">
    <property type="entry name" value="MARVEL"/>
    <property type="match status" value="1"/>
</dbReference>
<gene>
    <name evidence="9" type="ORF">OKIOD_LOCUS1997</name>
</gene>
<dbReference type="InterPro" id="IPR016579">
    <property type="entry name" value="Synaptogyrin"/>
</dbReference>